<sequence>MRVYLQVLILISIKFALCQHLGQNRTLLLNGNLNMYQNQMSTKDQQIIQIQNFSNYLIELYETQEFELQQYFSGPLLDYDYEITDINGTWYFDQPFYKILIQLTPPFENVASIPIKSNQQTQSSQNDPMQGSSILVPELNGTTLTLYMIDRNLSIYKYDVSDYGSGVMTGKKMITLNSSYINDGCHDLTYLQFPVNNVDQKALLIFCRSEIYDTSGDVDYYLYTNVYVDINNDSAAEAYYNQFRQTAVFVDFVAGIKFIGFEHTQDKSISAIFLSNMRRDFFNPYYLQVIARVNISEFLVMQKNKSQQQYNLQGTMGIKFWIKYDTMYQQDTVINFGIISYQPMMIGIIFDNYGVLVCQFTEQLFEPEVVSFFYAQIDCHSQNTSQLIEMDNALSLYNNPQDSDFFFITMSSPPGVVEINIDDPYNIYIFKQYSLPNESPAYIGLKTMTFNKNVIVHLMYNVEADQQVLRLYNRNASHYSIAKYNYVLPQKSRTNYFYFPNFYQNNLIFRDERRLNITTFFDFKLTLNATNYTWVNTFKQNIFQVNLTISNPYQSINSLFNVTFVEADFTSVIRSGDQSEDQSVFYNCGDDSFSYRVSDLFNGPNFNVSFETNNTDDCEAGYCFFDIINQEIKQTFEADFTNLSCWKSFIFPDLQDYDDESDPVILICIDNENQIITASKLVMSTNTLVLLNSITMPSLFILYANSDTASRTLFVIAQIVDQEWVDSDNEVHFFSIQSELVWESSYRGAINLQNYNLSDLQIYKFNSHVNSGIILGQMPDQLEQILIYFQVNYTETTFDIIANATVKVDQLTQVSQVALSSDGFIFALQANSILNIYQVVQLNNEYVFQRLKSKPLDDEVYKPHEMDIHGNYFIIYYGINQVLVYDIKNFIDLQYRTKLPLYGEYQNFRFSYFAEKSPRQGQVIHSAYYQDFIALLLMDPDYHGQQKIMIFIYSLFDYQHNSLIMIQDFTELFEGSSNRTVVLTGNDQHTSMVLITDAQISLSNVQLFNFIIIKDDVLTKTNLFDQCSWHKSYVDDQGIERDKPFQLAMIKIKAQSLFPNGQTQDYGNVINLKIQTQNQGIAITTHESHSKEIFFSYGSQQQENQQDLMLMVDNLLEGFNISYHVNCQFFDRNNNVQDCVDDGIVDNTQSTIYNFYIEQVTQDRQIVKSFTLGNVFIMFDTLNMITIQVLQTTDGSDLDSINGQALKSQMEYTMIDKLGCNIEGYINIYECFFPEDWVAPDYSLYLAIYECKIENTLNIKLAQIRIYNQTKFTIQVLDGSNKIPYRVIDIDRSNVTFDPNTPTKVGVTIGISLEVPASTSNIFYVCNLTADIELNLVTFNDLKVLSAMFEDRNVFKIQQLMSIPNSDLMILVDQLFGFYIYDLDSLQIIKEFDLRQIEYFPDQPFGQDLLYNLQVFTVAGNWPNEIHILTSQGIFIFNFKVDLCQRGEIFPFFSKTLEPISKRIIRQTFDQFNNEIAHNQYGYSFLTTTQAYKSSYDVYLTIVSFFASSRSKLFRSIKVTQNQNCISLNEESYLVEQEKDELVVSFICNTQLFIVRTVLKPSFQINMKQYSSQATRIKKGKNQGGALQFNQFNLTISGYNEYNQTGMAQSSIKLILYQKTYPDQDYPQFYLICLFIFCTAIALIMLLTMRGNKQQDKKVAFDEQNIPKMSFAENRGSTQANHSSFIPSHGDSQKLLNLQSIRTSNIAVTTTHFQNTEVGAIDSHKALNKLAHNSNSNTPELQKKDSKRFSKNPQFEMLSSEVMPQTSLIKLSTSFKQKAK</sequence>
<evidence type="ECO:0000313" key="4">
    <source>
        <dbReference type="Proteomes" id="UP000039865"/>
    </source>
</evidence>
<evidence type="ECO:0000313" key="3">
    <source>
        <dbReference type="EMBL" id="CDW90874.1"/>
    </source>
</evidence>
<proteinExistence type="predicted"/>
<gene>
    <name evidence="3" type="primary">Contig15512.g16531</name>
    <name evidence="3" type="ORF">STYLEM_20021</name>
</gene>
<feature type="signal peptide" evidence="2">
    <location>
        <begin position="1"/>
        <end position="18"/>
    </location>
</feature>
<keyword evidence="4" id="KW-1185">Reference proteome</keyword>
<dbReference type="Proteomes" id="UP000039865">
    <property type="component" value="Unassembled WGS sequence"/>
</dbReference>
<evidence type="ECO:0008006" key="5">
    <source>
        <dbReference type="Google" id="ProtNLM"/>
    </source>
</evidence>
<organism evidence="3 4">
    <name type="scientific">Stylonychia lemnae</name>
    <name type="common">Ciliate</name>
    <dbReference type="NCBI Taxonomy" id="5949"/>
    <lineage>
        <taxon>Eukaryota</taxon>
        <taxon>Sar</taxon>
        <taxon>Alveolata</taxon>
        <taxon>Ciliophora</taxon>
        <taxon>Intramacronucleata</taxon>
        <taxon>Spirotrichea</taxon>
        <taxon>Stichotrichia</taxon>
        <taxon>Sporadotrichida</taxon>
        <taxon>Oxytrichidae</taxon>
        <taxon>Stylonychinae</taxon>
        <taxon>Stylonychia</taxon>
    </lineage>
</organism>
<protein>
    <recommendedName>
        <fullName evidence="5">Transmembrane protein</fullName>
    </recommendedName>
</protein>
<dbReference type="OrthoDB" id="324366at2759"/>
<name>A0A078B914_STYLE</name>
<evidence type="ECO:0000256" key="1">
    <source>
        <dbReference type="SAM" id="Phobius"/>
    </source>
</evidence>
<feature type="chain" id="PRO_5001730003" description="Transmembrane protein" evidence="2">
    <location>
        <begin position="19"/>
        <end position="1780"/>
    </location>
</feature>
<evidence type="ECO:0000256" key="2">
    <source>
        <dbReference type="SAM" id="SignalP"/>
    </source>
</evidence>
<keyword evidence="1" id="KW-0472">Membrane</keyword>
<dbReference type="InParanoid" id="A0A078B914"/>
<reference evidence="3 4" key="1">
    <citation type="submission" date="2014-06" db="EMBL/GenBank/DDBJ databases">
        <authorList>
            <person name="Swart Estienne"/>
        </authorList>
    </citation>
    <scope>NUCLEOTIDE SEQUENCE [LARGE SCALE GENOMIC DNA]</scope>
    <source>
        <strain evidence="3 4">130c</strain>
    </source>
</reference>
<keyword evidence="1" id="KW-0812">Transmembrane</keyword>
<dbReference type="EMBL" id="CCKQ01018870">
    <property type="protein sequence ID" value="CDW90874.1"/>
    <property type="molecule type" value="Genomic_DNA"/>
</dbReference>
<keyword evidence="2" id="KW-0732">Signal</keyword>
<keyword evidence="1" id="KW-1133">Transmembrane helix</keyword>
<accession>A0A078B914</accession>
<feature type="transmembrane region" description="Helical" evidence="1">
    <location>
        <begin position="1629"/>
        <end position="1648"/>
    </location>
</feature>